<dbReference type="EMBL" id="LR798454">
    <property type="protein sequence ID" value="CAB5238717.1"/>
    <property type="molecule type" value="Genomic_DNA"/>
</dbReference>
<dbReference type="EMBL" id="LR796861">
    <property type="protein sequence ID" value="CAB4170960.1"/>
    <property type="molecule type" value="Genomic_DNA"/>
</dbReference>
<accession>A0A6J5SCL4</accession>
<name>A0A6J5SCL4_9CAUD</name>
<evidence type="ECO:0000313" key="5">
    <source>
        <dbReference type="EMBL" id="CAB5238717.1"/>
    </source>
</evidence>
<reference evidence="4" key="1">
    <citation type="submission" date="2020-05" db="EMBL/GenBank/DDBJ databases">
        <authorList>
            <person name="Chiriac C."/>
            <person name="Salcher M."/>
            <person name="Ghai R."/>
            <person name="Kavagutti S V."/>
        </authorList>
    </citation>
    <scope>NUCLEOTIDE SEQUENCE</scope>
</reference>
<proteinExistence type="predicted"/>
<protein>
    <submittedName>
        <fullName evidence="4">Uncharacterized protein</fullName>
    </submittedName>
</protein>
<gene>
    <name evidence="2" type="ORF">UFOVP1066_87</name>
    <name evidence="3" type="ORF">UFOVP1315_28</name>
    <name evidence="4" type="ORF">UFOVP1421_211</name>
    <name evidence="5" type="ORF">UFOVP1525_221</name>
    <name evidence="1" type="ORF">UFOVP909_184</name>
</gene>
<evidence type="ECO:0000313" key="3">
    <source>
        <dbReference type="EMBL" id="CAB4197742.1"/>
    </source>
</evidence>
<evidence type="ECO:0000313" key="4">
    <source>
        <dbReference type="EMBL" id="CAB4211604.1"/>
    </source>
</evidence>
<dbReference type="EMBL" id="LR797272">
    <property type="protein sequence ID" value="CAB4197742.1"/>
    <property type="molecule type" value="Genomic_DNA"/>
</dbReference>
<dbReference type="EMBL" id="LR797019">
    <property type="protein sequence ID" value="CAB4181944.1"/>
    <property type="molecule type" value="Genomic_DNA"/>
</dbReference>
<evidence type="ECO:0000313" key="1">
    <source>
        <dbReference type="EMBL" id="CAB4170960.1"/>
    </source>
</evidence>
<organism evidence="4">
    <name type="scientific">uncultured Caudovirales phage</name>
    <dbReference type="NCBI Taxonomy" id="2100421"/>
    <lineage>
        <taxon>Viruses</taxon>
        <taxon>Duplodnaviria</taxon>
        <taxon>Heunggongvirae</taxon>
        <taxon>Uroviricota</taxon>
        <taxon>Caudoviricetes</taxon>
        <taxon>Peduoviridae</taxon>
        <taxon>Maltschvirus</taxon>
        <taxon>Maltschvirus maltsch</taxon>
    </lineage>
</organism>
<sequence length="107" mass="12634">MEIILLVVLTFVVWLMGAVSGWNSRERHAKKQMEKFFERVDEAEEEEQIHIIIEKHNDMLYVYNKDTKQFMAQGTTKEDVEKVLVERFPGKRFACHESVLKEVGFLS</sequence>
<evidence type="ECO:0000313" key="2">
    <source>
        <dbReference type="EMBL" id="CAB4181944.1"/>
    </source>
</evidence>
<dbReference type="EMBL" id="LR797375">
    <property type="protein sequence ID" value="CAB4211604.1"/>
    <property type="molecule type" value="Genomic_DNA"/>
</dbReference>